<dbReference type="EMBL" id="CP093442">
    <property type="protein sequence ID" value="UOF01319.1"/>
    <property type="molecule type" value="Genomic_DNA"/>
</dbReference>
<evidence type="ECO:0000313" key="2">
    <source>
        <dbReference type="EMBL" id="UOF01319.1"/>
    </source>
</evidence>
<dbReference type="InterPro" id="IPR012312">
    <property type="entry name" value="Hemerythrin-like"/>
</dbReference>
<evidence type="ECO:0000313" key="3">
    <source>
        <dbReference type="Proteomes" id="UP000830116"/>
    </source>
</evidence>
<dbReference type="Pfam" id="PF01814">
    <property type="entry name" value="Hemerythrin"/>
    <property type="match status" value="1"/>
</dbReference>
<dbReference type="Proteomes" id="UP000830116">
    <property type="component" value="Chromosome"/>
</dbReference>
<reference evidence="2" key="1">
    <citation type="submission" date="2022-03" db="EMBL/GenBank/DDBJ databases">
        <title>Genome Identification and Characterization of new species Bdellovibrio reynosense LBG001 sp. nov. from a Mexico soil sample.</title>
        <authorList>
            <person name="Camilli A."/>
            <person name="Ajao Y."/>
            <person name="Guo X."/>
        </authorList>
    </citation>
    <scope>NUCLEOTIDE SEQUENCE</scope>
    <source>
        <strain evidence="2">LBG001</strain>
    </source>
</reference>
<sequence length="182" mass="21227">MTIYELLKKDHREVEKLFKQIEECMDEEEFDQAESLFDTLRTELTAHSKAEAEVFYQPLKMVAKNDEGEDLAWEGEQEHHVVALMLNELSRLRAEADEEEYKSKIKVLCELVDHHVEEEEGEIFPEAKKVFSNKEAEEIGRNFQELKERYKGMVDAALAEDIAILMNPIAKKGRVQNIQRSL</sequence>
<accession>A0ABY4CA13</accession>
<gene>
    <name evidence="2" type="ORF">MNR06_16615</name>
</gene>
<evidence type="ECO:0000259" key="1">
    <source>
        <dbReference type="Pfam" id="PF01814"/>
    </source>
</evidence>
<dbReference type="PANTHER" id="PTHR35585">
    <property type="entry name" value="HHE DOMAIN PROTEIN (AFU_ORTHOLOGUE AFUA_4G00730)"/>
    <property type="match status" value="1"/>
</dbReference>
<organism evidence="2 3">
    <name type="scientific">Bdellovibrio reynosensis</name>
    <dbReference type="NCBI Taxonomy" id="2835041"/>
    <lineage>
        <taxon>Bacteria</taxon>
        <taxon>Pseudomonadati</taxon>
        <taxon>Bdellovibrionota</taxon>
        <taxon>Bdellovibrionia</taxon>
        <taxon>Bdellovibrionales</taxon>
        <taxon>Pseudobdellovibrionaceae</taxon>
        <taxon>Bdellovibrio</taxon>
    </lineage>
</organism>
<dbReference type="Gene3D" id="1.20.120.520">
    <property type="entry name" value="nmb1532 protein domain like"/>
    <property type="match status" value="1"/>
</dbReference>
<proteinExistence type="predicted"/>
<name>A0ABY4CA13_9BACT</name>
<dbReference type="PANTHER" id="PTHR35585:SF1">
    <property type="entry name" value="HHE DOMAIN PROTEIN (AFU_ORTHOLOGUE AFUA_4G00730)"/>
    <property type="match status" value="1"/>
</dbReference>
<feature type="domain" description="Hemerythrin-like" evidence="1">
    <location>
        <begin position="2"/>
        <end position="126"/>
    </location>
</feature>
<protein>
    <submittedName>
        <fullName evidence="2">Hemerythrin domain-containing protein</fullName>
    </submittedName>
</protein>
<dbReference type="RefSeq" id="WP_243537755.1">
    <property type="nucleotide sequence ID" value="NZ_CP093442.1"/>
</dbReference>
<keyword evidence="3" id="KW-1185">Reference proteome</keyword>